<reference evidence="6 7" key="1">
    <citation type="submission" date="2023-11" db="EMBL/GenBank/DDBJ databases">
        <title>A Novel Polar Bacteriovorax (B. antarcticus) Isolated from the Biocrust in Antarctica.</title>
        <authorList>
            <person name="Mun W."/>
            <person name="Choi S.Y."/>
            <person name="Mitchell R.J."/>
        </authorList>
    </citation>
    <scope>NUCLEOTIDE SEQUENCE [LARGE SCALE GENOMIC DNA]</scope>
    <source>
        <strain evidence="6 7">PP10</strain>
    </source>
</reference>
<keyword evidence="7" id="KW-1185">Reference proteome</keyword>
<evidence type="ECO:0000256" key="5">
    <source>
        <dbReference type="RuleBase" id="RU363041"/>
    </source>
</evidence>
<feature type="transmembrane region" description="Helical" evidence="5">
    <location>
        <begin position="201"/>
        <end position="218"/>
    </location>
</feature>
<dbReference type="Pfam" id="PF01925">
    <property type="entry name" value="TauE"/>
    <property type="match status" value="1"/>
</dbReference>
<accession>A0ABU5VP81</accession>
<feature type="transmembrane region" description="Helical" evidence="5">
    <location>
        <begin position="44"/>
        <end position="60"/>
    </location>
</feature>
<evidence type="ECO:0000256" key="2">
    <source>
        <dbReference type="ARBA" id="ARBA00022692"/>
    </source>
</evidence>
<proteinExistence type="inferred from homology"/>
<feature type="transmembrane region" description="Helical" evidence="5">
    <location>
        <begin position="96"/>
        <end position="113"/>
    </location>
</feature>
<feature type="transmembrane region" description="Helical" evidence="5">
    <location>
        <begin position="125"/>
        <end position="143"/>
    </location>
</feature>
<comment type="subcellular location">
    <subcellularLocation>
        <location evidence="5">Cell membrane</location>
        <topology evidence="5">Multi-pass membrane protein</topology>
    </subcellularLocation>
    <subcellularLocation>
        <location evidence="1">Membrane</location>
        <topology evidence="1">Multi-pass membrane protein</topology>
    </subcellularLocation>
</comment>
<dbReference type="PANTHER" id="PTHR43701:SF2">
    <property type="entry name" value="MEMBRANE TRANSPORTER PROTEIN YJNA-RELATED"/>
    <property type="match status" value="1"/>
</dbReference>
<dbReference type="EMBL" id="JAYGJQ010000001">
    <property type="protein sequence ID" value="MEA9354747.1"/>
    <property type="molecule type" value="Genomic_DNA"/>
</dbReference>
<dbReference type="PANTHER" id="PTHR43701">
    <property type="entry name" value="MEMBRANE TRANSPORTER PROTEIN MJ0441-RELATED"/>
    <property type="match status" value="1"/>
</dbReference>
<protein>
    <recommendedName>
        <fullName evidence="5">Probable membrane transporter protein</fullName>
    </recommendedName>
</protein>
<keyword evidence="5" id="KW-1003">Cell membrane</keyword>
<evidence type="ECO:0000256" key="1">
    <source>
        <dbReference type="ARBA" id="ARBA00004141"/>
    </source>
</evidence>
<name>A0ABU5VP81_9BACT</name>
<evidence type="ECO:0000313" key="6">
    <source>
        <dbReference type="EMBL" id="MEA9354747.1"/>
    </source>
</evidence>
<keyword evidence="2 5" id="KW-0812">Transmembrane</keyword>
<evidence type="ECO:0000256" key="4">
    <source>
        <dbReference type="ARBA" id="ARBA00023136"/>
    </source>
</evidence>
<evidence type="ECO:0000256" key="3">
    <source>
        <dbReference type="ARBA" id="ARBA00022989"/>
    </source>
</evidence>
<dbReference type="InterPro" id="IPR002781">
    <property type="entry name" value="TM_pro_TauE-like"/>
</dbReference>
<sequence>MDNYLLTLMGFLTGLIDSVVGGGGLISVPTLSIALTPGPHAIGTNKVVGVISAVIALIVYSRKGHMKWKDGLSFCVVCMLGSFLGSSLAPYVPKEFFRYMLLVMCPIILWIVYQKDRFFKERENFIKPHPGFFFLGAILSGFYDGIFGPGGGTFMFLSLFLGTGYPLLTAMAISKLANTFSAGTALTTYALNGYVHWREGWIMSLGVAVGAFIGATYASKAAAKIIRPMLTFIVLLLMVKMIWFS</sequence>
<feature type="transmembrane region" description="Helical" evidence="5">
    <location>
        <begin position="225"/>
        <end position="244"/>
    </location>
</feature>
<organism evidence="6 7">
    <name type="scientific">Bacteriovorax antarcticus</name>
    <dbReference type="NCBI Taxonomy" id="3088717"/>
    <lineage>
        <taxon>Bacteria</taxon>
        <taxon>Pseudomonadati</taxon>
        <taxon>Bdellovibrionota</taxon>
        <taxon>Bacteriovoracia</taxon>
        <taxon>Bacteriovoracales</taxon>
        <taxon>Bacteriovoracaceae</taxon>
        <taxon>Bacteriovorax</taxon>
    </lineage>
</organism>
<comment type="caution">
    <text evidence="6">The sequence shown here is derived from an EMBL/GenBank/DDBJ whole genome shotgun (WGS) entry which is preliminary data.</text>
</comment>
<dbReference type="Proteomes" id="UP001302274">
    <property type="component" value="Unassembled WGS sequence"/>
</dbReference>
<keyword evidence="3 5" id="KW-1133">Transmembrane helix</keyword>
<feature type="transmembrane region" description="Helical" evidence="5">
    <location>
        <begin position="149"/>
        <end position="169"/>
    </location>
</feature>
<feature type="transmembrane region" description="Helical" evidence="5">
    <location>
        <begin position="72"/>
        <end position="90"/>
    </location>
</feature>
<keyword evidence="4 5" id="KW-0472">Membrane</keyword>
<dbReference type="RefSeq" id="WP_323574230.1">
    <property type="nucleotide sequence ID" value="NZ_JAYGJQ010000001.1"/>
</dbReference>
<comment type="similarity">
    <text evidence="5">Belongs to the 4-toluene sulfonate uptake permease (TSUP) (TC 2.A.102) family.</text>
</comment>
<gene>
    <name evidence="6" type="ORF">SHI21_00930</name>
</gene>
<evidence type="ECO:0000313" key="7">
    <source>
        <dbReference type="Proteomes" id="UP001302274"/>
    </source>
</evidence>
<dbReference type="InterPro" id="IPR051598">
    <property type="entry name" value="TSUP/Inactive_protease-like"/>
</dbReference>